<dbReference type="Proteomes" id="UP001216828">
    <property type="component" value="Chromosome"/>
</dbReference>
<dbReference type="SMART" id="SM00495">
    <property type="entry name" value="ChtBD3"/>
    <property type="match status" value="1"/>
</dbReference>
<evidence type="ECO:0000259" key="1">
    <source>
        <dbReference type="SMART" id="SM00495"/>
    </source>
</evidence>
<dbReference type="InterPro" id="IPR003610">
    <property type="entry name" value="CBM5/12"/>
</dbReference>
<dbReference type="Gene3D" id="2.10.10.20">
    <property type="entry name" value="Carbohydrate-binding module superfamily 5/12"/>
    <property type="match status" value="1"/>
</dbReference>
<reference evidence="2 3" key="1">
    <citation type="submission" date="2021-08" db="EMBL/GenBank/DDBJ databases">
        <title>Stenotrophomonas forensis sp. nov., isolated from contaminated viral transport media.</title>
        <authorList>
            <person name="Nguyen S.V."/>
            <person name="Edwards D."/>
            <person name="Scott S."/>
            <person name="Doss J."/>
            <person name="Merid S."/>
            <person name="Zelaya E."/>
            <person name="Maza C."/>
            <person name="Mann M."/>
            <person name="Hamilton B."/>
            <person name="Blackwell R."/>
            <person name="Tran A."/>
            <person name="Hauser J."/>
        </authorList>
    </citation>
    <scope>NUCLEOTIDE SEQUENCE [LARGE SCALE GENOMIC DNA]</scope>
    <source>
        <strain evidence="2 3">DFS-20110405</strain>
    </source>
</reference>
<proteinExistence type="predicted"/>
<sequence length="1675" mass="178276">MGLMHTPTDAGRLIITPHPVMLDGQRNLQADLRPGESLYAFLERHVEGLDGQAWLVTIGGRSVERHLWSNVYPKHGQVIEIRGVVGKSAIRLVAQVALAYFTLGGAAIAGFSIGTSTVLGTTLARAAVYAAGSLLINKVLGPKLPSAAASAPADTLFSISAPRNRMRAYEPLSFVLGTVRIAPDVASKPYMNYEGDEQYLSLVLTPGLNVARVDELYNGDALLSSYEGVQVWHSGFPGMPDEAIPLYSNSGSVDGGVILDTSSDPKHTPSNWVQRTSSAGAIRLQVNMDFRIFDADKKGRDYENREQIQIQYRAVGESGWRVFGNYTVAGRTQKSRRATYGLDVPPGQYEVRVRTAGLNTDGNNAQASFSWTNLVSVLPDTASYDGIPRIGIRMKASGQLNGSPDELRCVAHSFPIPVWKGDAIGWVTEESSNPGAQILAYARGIKSPAGVRIAGMGLPDSQIDVEALKAFMLHCAANGFTYDYQVAEKRNHQAVMDAVALAGFGQIAWPKGRLAVVWAADEQPLSGVVNMATIKKGQFQVEYTLANGADGIEYSYLDRATWEAKTLRVPAPGVTTMLNPAQVTGEGVTSEAHAAMLARWHLAQSLYQYKSISYSTDIEHLAYGRMSVLALQHDLTQWGFGGQVLSASMGAGRVVTLQLDVPVPAPAQGSAYIGLRIPGERVYRVLRVRPFTGESDQLQLAEPWPTDAELPGNSDSNPAWDTIWIYDFKQTPGYRVRVVGIQPENDLKGAAVDVVAEGPEYWHYVKTGEYIPPENGSQLGTRPVASNLRITERQVVQGDTVFSELQASFDITGPVGEIRVLSDLDQNSELEQVASTTTRSATWRIPRAGVYPITVRPYSPDGQAGVAVTVTYATHGADVPPVLVDLFDVEERSGGVRLYTWGWLGDTTRSADFAGVEIRYMPGKDMSPDWNAMTPVGETGYHTAPFEAVIPESGDWTFACRSVNTSGELSTGMRVVVKALGNNLGEQMQETWEEAERANQRVGQEIIDRLAGDVAAVNEAVGKARQYTDAQVAALNGILEDIVGADEWAAGTTYPAGDFVRRAGTLYRALAENVDVEPGTNPAVWEAIGDYTSVGDALAAAISMSTKNASDIAAEAGRVDAVVVKLPADGGQAASAGQVASQINALAEADAALSQRLDNTNAALGGKASTASVTAVEQASVARDSALGERLNTTDAALEGKASAAGLQQLASQVSNLGDSVTANSSAITHLSVGMNPNPNMLKNPSWRNGLTGWGGTPTNGAPLNYASHGPFLAIQPTSGSDSCYQYVQSPTAGVHYLSGEVFRNGSVGNARLVLSAYNGSGLIGSVTVLSDRSKLGIWQALNVPIDVPPDATRLLAGVICEGTGEVMSFRRLKLERGPSATPWSDEVTTSDTATAMQSMEVRATTLENGQSTMFAKYTWALDVNGNAIGMTSVNDGTIGRISFVADVLSIVDPNNTGSTTFGSGRWVTRSGAYMMVHGKPFGVSNDLMMWIGVGSNPANASKANGLFWIDNQGNGYFGGSLSAGVLKNAVQTTSTNGNAEIVNGPFSTLGRAKNVVVSYDMTKTDTANTGRWTGVSGPVNATIAIYRRVGNGAEQFITNFNVTGNYEVLNEQGGPSQLSSRMAGSHTFTDNTPGTEQFTYRAIIVTRNVATGTASGGTVGVVINQTLGIISVEQ</sequence>
<evidence type="ECO:0000313" key="3">
    <source>
        <dbReference type="Proteomes" id="UP001216828"/>
    </source>
</evidence>
<dbReference type="NCBIfam" id="NF040662">
    <property type="entry name" value="attach_TipJ_rel"/>
    <property type="match status" value="1"/>
</dbReference>
<protein>
    <submittedName>
        <fullName evidence="2">Carbohydrate-binding protein</fullName>
    </submittedName>
</protein>
<keyword evidence="3" id="KW-1185">Reference proteome</keyword>
<organism evidence="2 3">
    <name type="scientific">Stenotrophomonas forensis</name>
    <dbReference type="NCBI Taxonomy" id="2871169"/>
    <lineage>
        <taxon>Bacteria</taxon>
        <taxon>Pseudomonadati</taxon>
        <taxon>Pseudomonadota</taxon>
        <taxon>Gammaproteobacteria</taxon>
        <taxon>Lysobacterales</taxon>
        <taxon>Lysobacteraceae</taxon>
        <taxon>Stenotrophomonas</taxon>
        <taxon>Stenotrophomonas maltophilia group</taxon>
    </lineage>
</organism>
<name>A0ABY7Y5T8_9GAMM</name>
<gene>
    <name evidence="2" type="ORF">K5L94_08705</name>
</gene>
<evidence type="ECO:0000313" key="2">
    <source>
        <dbReference type="EMBL" id="WDM65335.1"/>
    </source>
</evidence>
<dbReference type="Pfam" id="PF24801">
    <property type="entry name" value="FNIII-A_GpJ"/>
    <property type="match status" value="1"/>
</dbReference>
<dbReference type="EMBL" id="CP082270">
    <property type="protein sequence ID" value="WDM65335.1"/>
    <property type="molecule type" value="Genomic_DNA"/>
</dbReference>
<dbReference type="InterPro" id="IPR055385">
    <property type="entry name" value="GpJ_HDII-ins2"/>
</dbReference>
<accession>A0ABY7Y5T8</accession>
<feature type="domain" description="Chitin-binding type-3" evidence="1">
    <location>
        <begin position="1045"/>
        <end position="1088"/>
    </location>
</feature>